<evidence type="ECO:0000313" key="5">
    <source>
        <dbReference type="Proteomes" id="UP000769484"/>
    </source>
</evidence>
<proteinExistence type="predicted"/>
<evidence type="ECO:0000259" key="3">
    <source>
        <dbReference type="Pfam" id="PF13472"/>
    </source>
</evidence>
<evidence type="ECO:0000256" key="1">
    <source>
        <dbReference type="SAM" id="MobiDB-lite"/>
    </source>
</evidence>
<dbReference type="InterPro" id="IPR013207">
    <property type="entry name" value="LGFP"/>
</dbReference>
<dbReference type="Gene3D" id="3.40.50.1110">
    <property type="entry name" value="SGNH hydrolase"/>
    <property type="match status" value="1"/>
</dbReference>
<dbReference type="Proteomes" id="UP000769484">
    <property type="component" value="Unassembled WGS sequence"/>
</dbReference>
<dbReference type="SUPFAM" id="SSF52266">
    <property type="entry name" value="SGNH hydrolase"/>
    <property type="match status" value="1"/>
</dbReference>
<dbReference type="CDD" id="cd00229">
    <property type="entry name" value="SGNH_hydrolase"/>
    <property type="match status" value="1"/>
</dbReference>
<keyword evidence="2" id="KW-0732">Signal</keyword>
<organism evidence="4 5">
    <name type="scientific">Rothia dentocariosa</name>
    <dbReference type="NCBI Taxonomy" id="2047"/>
    <lineage>
        <taxon>Bacteria</taxon>
        <taxon>Bacillati</taxon>
        <taxon>Actinomycetota</taxon>
        <taxon>Actinomycetes</taxon>
        <taxon>Micrococcales</taxon>
        <taxon>Micrococcaceae</taxon>
        <taxon>Rothia</taxon>
    </lineage>
</organism>
<name>A0A7D4GVR1_9MICC</name>
<dbReference type="EMBL" id="JABZXJ010000059">
    <property type="protein sequence ID" value="MBF1650477.1"/>
    <property type="molecule type" value="Genomic_DNA"/>
</dbReference>
<sequence>MKTHSFTVKTLGTVLLLSTAVIGGSTANAAPAVTGDILAAYQQPQVRASFGPARDIARCNQSGGCLQVFRHGKIYQHPQYGTHTVPNGPISRYYEHHGGHMGVYGYPTSSVTATATGTTLTTSNGKTYYTFTETAGAVTVAVSTTPPASPKPAQPTPAPKTQPIVERKTLTVEQQIRDTAQEAFGTAGAQPISDIYRPFPEDIQVQRFTGGVITYTKATGPIAMHGMVYDHWWKAREYSDFKNREGLPTTWHKTGDTIYTQFEHTQLYWDPHTRLARTTQNLGPHDALTIGDSQVWDNSWVGQGLRAAGYTPTMYRCGGTGFIADRPGTCPSYTDGVINNKWALPSGNPGIIYLDASGNDTYHNSQESVRVETVKTIEKLKQMYPNSTIVLGGILSKEQPHHARRHAYNEAARTAATQTGVLFLDTRGWLTTYRLYPYMADDLHLKDQDQWRLADPFKNALKNLLATQKSTKKS</sequence>
<feature type="compositionally biased region" description="Pro residues" evidence="1">
    <location>
        <begin position="147"/>
        <end position="160"/>
    </location>
</feature>
<keyword evidence="4" id="KW-0378">Hydrolase</keyword>
<feature type="region of interest" description="Disordered" evidence="1">
    <location>
        <begin position="143"/>
        <end position="166"/>
    </location>
</feature>
<dbReference type="InterPro" id="IPR036514">
    <property type="entry name" value="SGNH_hydro_sf"/>
</dbReference>
<dbReference type="AlphaFoldDB" id="A0A7D4GVR1"/>
<comment type="caution">
    <text evidence="4">The sequence shown here is derived from an EMBL/GenBank/DDBJ whole genome shotgun (WGS) entry which is preliminary data.</text>
</comment>
<protein>
    <submittedName>
        <fullName evidence="4">SGNH/GDSL hydrolase family protein</fullName>
    </submittedName>
</protein>
<feature type="domain" description="SGNH hydrolase-type esterase" evidence="3">
    <location>
        <begin position="291"/>
        <end position="447"/>
    </location>
</feature>
<feature type="signal peptide" evidence="2">
    <location>
        <begin position="1"/>
        <end position="29"/>
    </location>
</feature>
<gene>
    <name evidence="4" type="ORF">HXO56_10410</name>
</gene>
<dbReference type="GO" id="GO:0016787">
    <property type="term" value="F:hydrolase activity"/>
    <property type="evidence" value="ECO:0007669"/>
    <property type="project" value="UniProtKB-KW"/>
</dbReference>
<dbReference type="Pfam" id="PF08310">
    <property type="entry name" value="LGFP"/>
    <property type="match status" value="1"/>
</dbReference>
<feature type="chain" id="PRO_5043658180" evidence="2">
    <location>
        <begin position="30"/>
        <end position="474"/>
    </location>
</feature>
<reference evidence="4" key="1">
    <citation type="submission" date="2020-04" db="EMBL/GenBank/DDBJ databases">
        <title>Deep metagenomics examines the oral microbiome during advanced dental caries in children, revealing novel taxa and co-occurrences with host molecules.</title>
        <authorList>
            <person name="Baker J.L."/>
            <person name="Morton J.T."/>
            <person name="Dinis M."/>
            <person name="Alvarez R."/>
            <person name="Tran N.C."/>
            <person name="Knight R."/>
            <person name="Edlund A."/>
        </authorList>
    </citation>
    <scope>NUCLEOTIDE SEQUENCE</scope>
    <source>
        <strain evidence="4">JCVI_47_bin.4</strain>
    </source>
</reference>
<evidence type="ECO:0000313" key="4">
    <source>
        <dbReference type="EMBL" id="MBF1650477.1"/>
    </source>
</evidence>
<evidence type="ECO:0000256" key="2">
    <source>
        <dbReference type="SAM" id="SignalP"/>
    </source>
</evidence>
<dbReference type="RefSeq" id="WP_050749232.1">
    <property type="nucleotide sequence ID" value="NZ_CAUQVD010000033.1"/>
</dbReference>
<dbReference type="InterPro" id="IPR013830">
    <property type="entry name" value="SGNH_hydro"/>
</dbReference>
<dbReference type="Pfam" id="PF13472">
    <property type="entry name" value="Lipase_GDSL_2"/>
    <property type="match status" value="1"/>
</dbReference>
<accession>A0A7D4GVR1</accession>